<reference evidence="3" key="1">
    <citation type="submission" date="2016-10" db="EMBL/GenBank/DDBJ databases">
        <authorList>
            <person name="Varghese N."/>
            <person name="Submissions S."/>
        </authorList>
    </citation>
    <scope>NUCLEOTIDE SEQUENCE [LARGE SCALE GENOMIC DNA]</scope>
    <source>
        <strain evidence="3">ATCC 700689</strain>
    </source>
</reference>
<dbReference type="Proteomes" id="UP000182894">
    <property type="component" value="Unassembled WGS sequence"/>
</dbReference>
<evidence type="ECO:0000256" key="1">
    <source>
        <dbReference type="SAM" id="SignalP"/>
    </source>
</evidence>
<dbReference type="RefSeq" id="WP_062384629.1">
    <property type="nucleotide sequence ID" value="NZ_BBQJ01000025.1"/>
</dbReference>
<keyword evidence="3" id="KW-1185">Reference proteome</keyword>
<organism evidence="2 3">
    <name type="scientific">Pseudomonas abietaniphila</name>
    <dbReference type="NCBI Taxonomy" id="89065"/>
    <lineage>
        <taxon>Bacteria</taxon>
        <taxon>Pseudomonadati</taxon>
        <taxon>Pseudomonadota</taxon>
        <taxon>Gammaproteobacteria</taxon>
        <taxon>Pseudomonadales</taxon>
        <taxon>Pseudomonadaceae</taxon>
        <taxon>Pseudomonas</taxon>
    </lineage>
</organism>
<evidence type="ECO:0000313" key="2">
    <source>
        <dbReference type="EMBL" id="SDJ49470.1"/>
    </source>
</evidence>
<evidence type="ECO:0008006" key="4">
    <source>
        <dbReference type="Google" id="ProtNLM"/>
    </source>
</evidence>
<dbReference type="Pfam" id="PF10976">
    <property type="entry name" value="DUF2790"/>
    <property type="match status" value="1"/>
</dbReference>
<dbReference type="OrthoDB" id="6903098at2"/>
<dbReference type="InterPro" id="IPR021245">
    <property type="entry name" value="DUF2790"/>
</dbReference>
<name>A0A1G8U8Z1_9PSED</name>
<gene>
    <name evidence="2" type="ORF">SAMN05216605_1335</name>
</gene>
<feature type="chain" id="PRO_5010183314" description="DUF2790 domain-containing protein" evidence="1">
    <location>
        <begin position="24"/>
        <end position="109"/>
    </location>
</feature>
<dbReference type="EMBL" id="FNCO01000033">
    <property type="protein sequence ID" value="SDJ49470.1"/>
    <property type="molecule type" value="Genomic_DNA"/>
</dbReference>
<feature type="signal peptide" evidence="1">
    <location>
        <begin position="1"/>
        <end position="23"/>
    </location>
</feature>
<proteinExistence type="predicted"/>
<protein>
    <recommendedName>
        <fullName evidence="4">DUF2790 domain-containing protein</fullName>
    </recommendedName>
</protein>
<dbReference type="Gene3D" id="2.30.140.50">
    <property type="entry name" value="Protein of unknown function DUF2790"/>
    <property type="match status" value="1"/>
</dbReference>
<dbReference type="AlphaFoldDB" id="A0A1G8U8Z1"/>
<evidence type="ECO:0000313" key="3">
    <source>
        <dbReference type="Proteomes" id="UP000182894"/>
    </source>
</evidence>
<accession>A0A1G8U8Z1</accession>
<sequence>MRTIKSLIFALTVAAPLASYAFANDDLAVKNAIKDHQAAVVNYAEKNSKPVPNVVEYKYGMKLDIAKVVRTSPELRECKVIPQLMTYEDSRGDLNTVQYQVMSRCRGKN</sequence>
<keyword evidence="1" id="KW-0732">Signal</keyword>